<evidence type="ECO:0000256" key="1">
    <source>
        <dbReference type="ARBA" id="ARBA00004127"/>
    </source>
</evidence>
<reference evidence="8" key="1">
    <citation type="submission" date="2021-01" db="EMBL/GenBank/DDBJ databases">
        <authorList>
            <person name="Kaushik A."/>
        </authorList>
    </citation>
    <scope>NUCLEOTIDE SEQUENCE</scope>
    <source>
        <strain evidence="8">AG1-1C</strain>
    </source>
</reference>
<evidence type="ECO:0000256" key="4">
    <source>
        <dbReference type="ARBA" id="ARBA00022989"/>
    </source>
</evidence>
<feature type="transmembrane region" description="Helical" evidence="7">
    <location>
        <begin position="40"/>
        <end position="65"/>
    </location>
</feature>
<name>A0A8H2WF23_9AGAM</name>
<evidence type="ECO:0000256" key="5">
    <source>
        <dbReference type="ARBA" id="ARBA00023136"/>
    </source>
</evidence>
<feature type="compositionally biased region" description="Polar residues" evidence="6">
    <location>
        <begin position="1"/>
        <end position="20"/>
    </location>
</feature>
<evidence type="ECO:0000256" key="7">
    <source>
        <dbReference type="SAM" id="Phobius"/>
    </source>
</evidence>
<dbReference type="Proteomes" id="UP000663846">
    <property type="component" value="Unassembled WGS sequence"/>
</dbReference>
<feature type="transmembrane region" description="Helical" evidence="7">
    <location>
        <begin position="438"/>
        <end position="456"/>
    </location>
</feature>
<keyword evidence="4 7" id="KW-1133">Transmembrane helix</keyword>
<feature type="transmembrane region" description="Helical" evidence="7">
    <location>
        <begin position="234"/>
        <end position="252"/>
    </location>
</feature>
<dbReference type="SUPFAM" id="SSF103473">
    <property type="entry name" value="MFS general substrate transporter"/>
    <property type="match status" value="1"/>
</dbReference>
<feature type="transmembrane region" description="Helical" evidence="7">
    <location>
        <begin position="104"/>
        <end position="123"/>
    </location>
</feature>
<feature type="transmembrane region" description="Helical" evidence="7">
    <location>
        <begin position="374"/>
        <end position="393"/>
    </location>
</feature>
<gene>
    <name evidence="8" type="ORF">RDB_LOCUS20572</name>
</gene>
<feature type="transmembrane region" description="Helical" evidence="7">
    <location>
        <begin position="77"/>
        <end position="97"/>
    </location>
</feature>
<keyword evidence="2" id="KW-0813">Transport</keyword>
<organism evidence="8 9">
    <name type="scientific">Rhizoctonia solani</name>
    <dbReference type="NCBI Taxonomy" id="456999"/>
    <lineage>
        <taxon>Eukaryota</taxon>
        <taxon>Fungi</taxon>
        <taxon>Dikarya</taxon>
        <taxon>Basidiomycota</taxon>
        <taxon>Agaricomycotina</taxon>
        <taxon>Agaricomycetes</taxon>
        <taxon>Cantharellales</taxon>
        <taxon>Ceratobasidiaceae</taxon>
        <taxon>Rhizoctonia</taxon>
    </lineage>
</organism>
<feature type="transmembrane region" description="Helical" evidence="7">
    <location>
        <begin position="129"/>
        <end position="150"/>
    </location>
</feature>
<dbReference type="GO" id="GO:0022857">
    <property type="term" value="F:transmembrane transporter activity"/>
    <property type="evidence" value="ECO:0007669"/>
    <property type="project" value="TreeGrafter"/>
</dbReference>
<evidence type="ECO:0000256" key="3">
    <source>
        <dbReference type="ARBA" id="ARBA00022692"/>
    </source>
</evidence>
<feature type="region of interest" description="Disordered" evidence="6">
    <location>
        <begin position="1"/>
        <end position="21"/>
    </location>
</feature>
<keyword evidence="5 7" id="KW-0472">Membrane</keyword>
<sequence length="466" mass="51300">MQSDSSLLSHPQRPANNESRPANRGVAVVRLVGRHIRNRLAWLLWVALGAAVLVGLICDGISWLYPYPENALEILEQIARGGRVPIIFSTFLFPRLADVHSRAASGLFALTIFLIGSILIAVGKSAPTFAAGMTLYNIGSSGLLLLPSLFISDHTSLRWRGIALAGIYFTPLITMWIEDPIFEHFSREWAIGTFAILMFAICAPALLILHSIASRQPEEIPRKRAPLILRVRDGLMRMDPVGLAVFTAGLALVDYNTEVWWGAEIEGRSKHIAMLIIGFILVFPVFAIWEIYFASFPIMPKWTFRNRGVLFAVMIAFCCRIATVSPMLAYRYYRKLNWSSTTGDYYLKSYDIARSVLAPVFGGLYLLSHRYKVYLLIGSAIFIVYSGLGLYSARILYLPEVLPSTTLLFAIQILWGVSEVAIDLGTTVGSQSSVPHDGLATLVGLINAITILAAAMNPSSSAAASL</sequence>
<comment type="caution">
    <text evidence="8">The sequence shown here is derived from an EMBL/GenBank/DDBJ whole genome shotgun (WGS) entry which is preliminary data.</text>
</comment>
<feature type="transmembrane region" description="Helical" evidence="7">
    <location>
        <begin position="349"/>
        <end position="367"/>
    </location>
</feature>
<feature type="transmembrane region" description="Helical" evidence="7">
    <location>
        <begin position="272"/>
        <end position="296"/>
    </location>
</feature>
<dbReference type="InterPro" id="IPR036259">
    <property type="entry name" value="MFS_trans_sf"/>
</dbReference>
<feature type="transmembrane region" description="Helical" evidence="7">
    <location>
        <begin position="308"/>
        <end position="329"/>
    </location>
</feature>
<accession>A0A8H2WF23</accession>
<proteinExistence type="predicted"/>
<dbReference type="PANTHER" id="PTHR23501:SF191">
    <property type="entry name" value="VACUOLAR BASIC AMINO ACID TRANSPORTER 4"/>
    <property type="match status" value="1"/>
</dbReference>
<dbReference type="AlphaFoldDB" id="A0A8H2WF23"/>
<comment type="subcellular location">
    <subcellularLocation>
        <location evidence="1">Endomembrane system</location>
        <topology evidence="1">Multi-pass membrane protein</topology>
    </subcellularLocation>
</comment>
<feature type="transmembrane region" description="Helical" evidence="7">
    <location>
        <begin position="189"/>
        <end position="213"/>
    </location>
</feature>
<dbReference type="GO" id="GO:0012505">
    <property type="term" value="C:endomembrane system"/>
    <property type="evidence" value="ECO:0007669"/>
    <property type="project" value="UniProtKB-SubCell"/>
</dbReference>
<protein>
    <submittedName>
        <fullName evidence="8">Uncharacterized protein</fullName>
    </submittedName>
</protein>
<evidence type="ECO:0000256" key="6">
    <source>
        <dbReference type="SAM" id="MobiDB-lite"/>
    </source>
</evidence>
<feature type="transmembrane region" description="Helical" evidence="7">
    <location>
        <begin position="157"/>
        <end position="177"/>
    </location>
</feature>
<dbReference type="EMBL" id="CAJMWS010000102">
    <property type="protein sequence ID" value="CAE6363405.1"/>
    <property type="molecule type" value="Genomic_DNA"/>
</dbReference>
<keyword evidence="3 7" id="KW-0812">Transmembrane</keyword>
<dbReference type="Gene3D" id="1.20.1250.20">
    <property type="entry name" value="MFS general substrate transporter like domains"/>
    <property type="match status" value="1"/>
</dbReference>
<dbReference type="GO" id="GO:0005886">
    <property type="term" value="C:plasma membrane"/>
    <property type="evidence" value="ECO:0007669"/>
    <property type="project" value="TreeGrafter"/>
</dbReference>
<evidence type="ECO:0000256" key="2">
    <source>
        <dbReference type="ARBA" id="ARBA00022448"/>
    </source>
</evidence>
<evidence type="ECO:0000313" key="8">
    <source>
        <dbReference type="EMBL" id="CAE6363405.1"/>
    </source>
</evidence>
<dbReference type="PANTHER" id="PTHR23501">
    <property type="entry name" value="MAJOR FACILITATOR SUPERFAMILY"/>
    <property type="match status" value="1"/>
</dbReference>
<evidence type="ECO:0000313" key="9">
    <source>
        <dbReference type="Proteomes" id="UP000663846"/>
    </source>
</evidence>